<evidence type="ECO:0000313" key="1">
    <source>
        <dbReference type="EMBL" id="KKN14687.1"/>
    </source>
</evidence>
<proteinExistence type="predicted"/>
<reference evidence="1" key="1">
    <citation type="journal article" date="2015" name="Nature">
        <title>Complex archaea that bridge the gap between prokaryotes and eukaryotes.</title>
        <authorList>
            <person name="Spang A."/>
            <person name="Saw J.H."/>
            <person name="Jorgensen S.L."/>
            <person name="Zaremba-Niedzwiedzka K."/>
            <person name="Martijn J."/>
            <person name="Lind A.E."/>
            <person name="van Eijk R."/>
            <person name="Schleper C."/>
            <person name="Guy L."/>
            <person name="Ettema T.J."/>
        </authorList>
    </citation>
    <scope>NUCLEOTIDE SEQUENCE</scope>
</reference>
<protein>
    <submittedName>
        <fullName evidence="1">Uncharacterized protein</fullName>
    </submittedName>
</protein>
<gene>
    <name evidence="1" type="ORF">LCGC14_0993750</name>
</gene>
<dbReference type="EMBL" id="LAZR01003793">
    <property type="protein sequence ID" value="KKN14687.1"/>
    <property type="molecule type" value="Genomic_DNA"/>
</dbReference>
<sequence length="109" mass="12579">MKERLFGENIREAIRILRRHKISDEIKVTGLEIKIDGKKRTLSIEKAWELKRELDKLLHTESVPYPYPVYPNPVLPYVPYVPYTEPYITWGNGSDSAGSYPIDSGITLC</sequence>
<dbReference type="AlphaFoldDB" id="A0A0F9NRG0"/>
<organism evidence="1">
    <name type="scientific">marine sediment metagenome</name>
    <dbReference type="NCBI Taxonomy" id="412755"/>
    <lineage>
        <taxon>unclassified sequences</taxon>
        <taxon>metagenomes</taxon>
        <taxon>ecological metagenomes</taxon>
    </lineage>
</organism>
<accession>A0A0F9NRG0</accession>
<name>A0A0F9NRG0_9ZZZZ</name>
<comment type="caution">
    <text evidence="1">The sequence shown here is derived from an EMBL/GenBank/DDBJ whole genome shotgun (WGS) entry which is preliminary data.</text>
</comment>